<keyword evidence="2" id="KW-0479">Metal-binding</keyword>
<dbReference type="OrthoDB" id="14161at2759"/>
<organism evidence="4 5">
    <name type="scientific">Colletotrichum salicis</name>
    <dbReference type="NCBI Taxonomy" id="1209931"/>
    <lineage>
        <taxon>Eukaryota</taxon>
        <taxon>Fungi</taxon>
        <taxon>Dikarya</taxon>
        <taxon>Ascomycota</taxon>
        <taxon>Pezizomycotina</taxon>
        <taxon>Sordariomycetes</taxon>
        <taxon>Hypocreomycetidae</taxon>
        <taxon>Glomerellales</taxon>
        <taxon>Glomerellaceae</taxon>
        <taxon>Colletotrichum</taxon>
        <taxon>Colletotrichum acutatum species complex</taxon>
    </lineage>
</organism>
<comment type="cofactor">
    <cofactor evidence="1">
        <name>Mg(2+)</name>
        <dbReference type="ChEBI" id="CHEBI:18420"/>
    </cofactor>
</comment>
<accession>A0A135V828</accession>
<dbReference type="SUPFAM" id="SSF54826">
    <property type="entry name" value="Enolase N-terminal domain-like"/>
    <property type="match status" value="1"/>
</dbReference>
<evidence type="ECO:0000313" key="4">
    <source>
        <dbReference type="EMBL" id="KXH68899.1"/>
    </source>
</evidence>
<evidence type="ECO:0000256" key="1">
    <source>
        <dbReference type="ARBA" id="ARBA00001946"/>
    </source>
</evidence>
<sequence>MNLNPPSSFTGGNVPIHANLRPQIHSVNHLQLARSPIPTSLDASGSDAMNPAGDYSVAHIRLKTNTDVVGHGIAFTIGRGNDLCTAAARMMGERLIGKSLGELTENMGKTWRYLVEDSQMRWVGPEKGVVHLRLSACVNAL</sequence>
<name>A0A135V828_9PEZI</name>
<dbReference type="STRING" id="1209931.A0A135V828"/>
<dbReference type="InterPro" id="IPR046945">
    <property type="entry name" value="RHMD-like"/>
</dbReference>
<dbReference type="EMBL" id="JFFI01000201">
    <property type="protein sequence ID" value="KXH68899.1"/>
    <property type="molecule type" value="Genomic_DNA"/>
</dbReference>
<dbReference type="AlphaFoldDB" id="A0A135V828"/>
<dbReference type="Gene3D" id="3.30.390.10">
    <property type="entry name" value="Enolase-like, N-terminal domain"/>
    <property type="match status" value="1"/>
</dbReference>
<evidence type="ECO:0000256" key="3">
    <source>
        <dbReference type="ARBA" id="ARBA00022842"/>
    </source>
</evidence>
<dbReference type="PANTHER" id="PTHR13794:SF58">
    <property type="entry name" value="MITOCHONDRIAL ENOLASE SUPERFAMILY MEMBER 1"/>
    <property type="match status" value="1"/>
</dbReference>
<dbReference type="Proteomes" id="UP000070121">
    <property type="component" value="Unassembled WGS sequence"/>
</dbReference>
<reference evidence="4 5" key="1">
    <citation type="submission" date="2014-02" db="EMBL/GenBank/DDBJ databases">
        <title>The genome sequence of Colletotrichum salicis CBS 607.94.</title>
        <authorList>
            <person name="Baroncelli R."/>
            <person name="Thon M.R."/>
        </authorList>
    </citation>
    <scope>NUCLEOTIDE SEQUENCE [LARGE SCALE GENOMIC DNA]</scope>
    <source>
        <strain evidence="4 5">CBS 607.94</strain>
    </source>
</reference>
<comment type="caution">
    <text evidence="4">The sequence shown here is derived from an EMBL/GenBank/DDBJ whole genome shotgun (WGS) entry which is preliminary data.</text>
</comment>
<dbReference type="GO" id="GO:0016052">
    <property type="term" value="P:carbohydrate catabolic process"/>
    <property type="evidence" value="ECO:0007669"/>
    <property type="project" value="TreeGrafter"/>
</dbReference>
<proteinExistence type="predicted"/>
<evidence type="ECO:0000256" key="2">
    <source>
        <dbReference type="ARBA" id="ARBA00022723"/>
    </source>
</evidence>
<dbReference type="GO" id="GO:0016836">
    <property type="term" value="F:hydro-lyase activity"/>
    <property type="evidence" value="ECO:0007669"/>
    <property type="project" value="TreeGrafter"/>
</dbReference>
<dbReference type="PANTHER" id="PTHR13794">
    <property type="entry name" value="ENOLASE SUPERFAMILY, MANDELATE RACEMASE"/>
    <property type="match status" value="1"/>
</dbReference>
<evidence type="ECO:0000313" key="5">
    <source>
        <dbReference type="Proteomes" id="UP000070121"/>
    </source>
</evidence>
<dbReference type="GO" id="GO:0000287">
    <property type="term" value="F:magnesium ion binding"/>
    <property type="evidence" value="ECO:0007669"/>
    <property type="project" value="TreeGrafter"/>
</dbReference>
<gene>
    <name evidence="4" type="ORF">CSAL01_04048</name>
</gene>
<keyword evidence="3" id="KW-0460">Magnesium</keyword>
<protein>
    <submittedName>
        <fullName evidence="4">L-galactonate dehydratase</fullName>
    </submittedName>
</protein>
<dbReference type="InterPro" id="IPR029017">
    <property type="entry name" value="Enolase-like_N"/>
</dbReference>
<keyword evidence="5" id="KW-1185">Reference proteome</keyword>